<evidence type="ECO:0000256" key="3">
    <source>
        <dbReference type="ARBA" id="ARBA00022692"/>
    </source>
</evidence>
<sequence length="316" mass="36577">VRTDTEGKEKEVDRMANFKGHALPGSFFLLFGLWWSVKYPLQYLSQKVNKKSHRAYCFQRVDAIEGGIKIFFSLTGMLAEQFVPDGPHLYLYSGEKHDWVKLMNWQHTTMYLFYGLSGVVDVFTFFSQLVPQGLDRLMLAMAVFVEGCLFYYHVLHRPMLDQHIHSLLLIAIFAGAGSILLEVFLRDNIVLEMFRALLTIVQGTWFWQIGVVLFQPWGGPMWDENDHSNIMFLTMCFFWHWAAAVAILAVNFSLAYWYGWDRLKCLCTGPIGHAAGVGWECAWTHIHTDSKKSGIPRWCLRMFFSYNVTVRLQSDV</sequence>
<feature type="transmembrane region" description="Helical" evidence="7">
    <location>
        <begin position="137"/>
        <end position="154"/>
    </location>
</feature>
<feature type="transmembrane region" description="Helical" evidence="7">
    <location>
        <begin position="111"/>
        <end position="130"/>
    </location>
</feature>
<feature type="transmembrane region" description="Helical" evidence="7">
    <location>
        <begin position="166"/>
        <end position="185"/>
    </location>
</feature>
<dbReference type="GO" id="GO:0016020">
    <property type="term" value="C:membrane"/>
    <property type="evidence" value="ECO:0007669"/>
    <property type="project" value="UniProtKB-SubCell"/>
</dbReference>
<proteinExistence type="inferred from homology"/>
<evidence type="ECO:0000313" key="8">
    <source>
        <dbReference type="Ensembl" id="ENSZALP00000010851.1"/>
    </source>
</evidence>
<feature type="transmembrane region" description="Helical" evidence="7">
    <location>
        <begin position="20"/>
        <end position="37"/>
    </location>
</feature>
<dbReference type="Ensembl" id="ENSZALT00000014977.1">
    <property type="protein sequence ID" value="ENSZALP00000010851.1"/>
    <property type="gene ID" value="ENSZALG00000009140.1"/>
</dbReference>
<keyword evidence="9" id="KW-1185">Reference proteome</keyword>
<evidence type="ECO:0000256" key="1">
    <source>
        <dbReference type="ARBA" id="ARBA00004141"/>
    </source>
</evidence>
<name>A0A8D2MRI1_ZONAL</name>
<accession>A0A8D2MRI1</accession>
<evidence type="ECO:0000256" key="6">
    <source>
        <dbReference type="ARBA" id="ARBA00039264"/>
    </source>
</evidence>
<dbReference type="Pfam" id="PF04819">
    <property type="entry name" value="DUF716"/>
    <property type="match status" value="1"/>
</dbReference>
<dbReference type="Proteomes" id="UP000694413">
    <property type="component" value="Unassembled WGS sequence"/>
</dbReference>
<evidence type="ECO:0000256" key="5">
    <source>
        <dbReference type="ARBA" id="ARBA00023136"/>
    </source>
</evidence>
<dbReference type="AlphaFoldDB" id="A0A8D2MRI1"/>
<reference evidence="8" key="1">
    <citation type="submission" date="2025-08" db="UniProtKB">
        <authorList>
            <consortium name="Ensembl"/>
        </authorList>
    </citation>
    <scope>IDENTIFICATION</scope>
</reference>
<evidence type="ECO:0000256" key="4">
    <source>
        <dbReference type="ARBA" id="ARBA00022989"/>
    </source>
</evidence>
<dbReference type="PANTHER" id="PTHR16007">
    <property type="entry name" value="EPIDIDYMAL MEMBRANE PROTEIN E9-RELATED"/>
    <property type="match status" value="1"/>
</dbReference>
<feature type="transmembrane region" description="Helical" evidence="7">
    <location>
        <begin position="197"/>
        <end position="217"/>
    </location>
</feature>
<dbReference type="PANTHER" id="PTHR16007:SF59">
    <property type="entry name" value="TRANSMEMBRANE PROTEIN 45B"/>
    <property type="match status" value="1"/>
</dbReference>
<keyword evidence="4 7" id="KW-1133">Transmembrane helix</keyword>
<keyword evidence="3 7" id="KW-0812">Transmembrane</keyword>
<organism evidence="8 9">
    <name type="scientific">Zonotrichia albicollis</name>
    <name type="common">White-throated sparrow</name>
    <name type="synonym">Fringilla albicollis</name>
    <dbReference type="NCBI Taxonomy" id="44394"/>
    <lineage>
        <taxon>Eukaryota</taxon>
        <taxon>Metazoa</taxon>
        <taxon>Chordata</taxon>
        <taxon>Craniata</taxon>
        <taxon>Vertebrata</taxon>
        <taxon>Euteleostomi</taxon>
        <taxon>Archelosauria</taxon>
        <taxon>Archosauria</taxon>
        <taxon>Dinosauria</taxon>
        <taxon>Saurischia</taxon>
        <taxon>Theropoda</taxon>
        <taxon>Coelurosauria</taxon>
        <taxon>Aves</taxon>
        <taxon>Neognathae</taxon>
        <taxon>Neoaves</taxon>
        <taxon>Telluraves</taxon>
        <taxon>Australaves</taxon>
        <taxon>Passeriformes</taxon>
        <taxon>Passerellidae</taxon>
        <taxon>Zonotrichia</taxon>
    </lineage>
</organism>
<evidence type="ECO:0000313" key="9">
    <source>
        <dbReference type="Proteomes" id="UP000694413"/>
    </source>
</evidence>
<protein>
    <recommendedName>
        <fullName evidence="6">Transmembrane protein 45B</fullName>
    </recommendedName>
</protein>
<evidence type="ECO:0000256" key="7">
    <source>
        <dbReference type="SAM" id="Phobius"/>
    </source>
</evidence>
<evidence type="ECO:0000256" key="2">
    <source>
        <dbReference type="ARBA" id="ARBA00006948"/>
    </source>
</evidence>
<keyword evidence="5 7" id="KW-0472">Membrane</keyword>
<dbReference type="InterPro" id="IPR006904">
    <property type="entry name" value="DUF716"/>
</dbReference>
<feature type="transmembrane region" description="Helical" evidence="7">
    <location>
        <begin position="237"/>
        <end position="258"/>
    </location>
</feature>
<dbReference type="InterPro" id="IPR042127">
    <property type="entry name" value="TMEM45"/>
</dbReference>
<reference evidence="8" key="2">
    <citation type="submission" date="2025-09" db="UniProtKB">
        <authorList>
            <consortium name="Ensembl"/>
        </authorList>
    </citation>
    <scope>IDENTIFICATION</scope>
</reference>
<comment type="similarity">
    <text evidence="2">Belongs to the TMEM45 family.</text>
</comment>
<comment type="subcellular location">
    <subcellularLocation>
        <location evidence="1">Membrane</location>
        <topology evidence="1">Multi-pass membrane protein</topology>
    </subcellularLocation>
</comment>